<dbReference type="PANTHER" id="PTHR11559">
    <property type="entry name" value="CARBOXYLESTERASE"/>
    <property type="match status" value="1"/>
</dbReference>
<evidence type="ECO:0000256" key="2">
    <source>
        <dbReference type="ARBA" id="ARBA00005964"/>
    </source>
</evidence>
<dbReference type="EC" id="3.1.1.-" evidence="8"/>
<dbReference type="PROSITE" id="PS00122">
    <property type="entry name" value="CARBOXYLESTERASE_B_1"/>
    <property type="match status" value="1"/>
</dbReference>
<dbReference type="OrthoDB" id="408631at2759"/>
<dbReference type="InterPro" id="IPR029058">
    <property type="entry name" value="AB_hydrolase_fold"/>
</dbReference>
<proteinExistence type="inferred from homology"/>
<keyword evidence="5 8" id="KW-0378">Hydrolase</keyword>
<feature type="domain" description="Carboxylesterase type B" evidence="10">
    <location>
        <begin position="42"/>
        <end position="546"/>
    </location>
</feature>
<dbReference type="Gene3D" id="3.40.50.1820">
    <property type="entry name" value="alpha/beta hydrolase"/>
    <property type="match status" value="1"/>
</dbReference>
<dbReference type="Pfam" id="PF00135">
    <property type="entry name" value="COesterase"/>
    <property type="match status" value="1"/>
</dbReference>
<organism evidence="11 12">
    <name type="scientific">Gomphillus americanus</name>
    <dbReference type="NCBI Taxonomy" id="1940652"/>
    <lineage>
        <taxon>Eukaryota</taxon>
        <taxon>Fungi</taxon>
        <taxon>Dikarya</taxon>
        <taxon>Ascomycota</taxon>
        <taxon>Pezizomycotina</taxon>
        <taxon>Lecanoromycetes</taxon>
        <taxon>OSLEUM clade</taxon>
        <taxon>Ostropomycetidae</taxon>
        <taxon>Ostropales</taxon>
        <taxon>Graphidaceae</taxon>
        <taxon>Gomphilloideae</taxon>
        <taxon>Gomphillus</taxon>
    </lineage>
</organism>
<reference evidence="11" key="1">
    <citation type="submission" date="2021-03" db="EMBL/GenBank/DDBJ databases">
        <authorList>
            <person name="Tagirdzhanova G."/>
        </authorList>
    </citation>
    <scope>NUCLEOTIDE SEQUENCE</scope>
</reference>
<evidence type="ECO:0000313" key="11">
    <source>
        <dbReference type="EMBL" id="CAF9920032.1"/>
    </source>
</evidence>
<feature type="signal peptide" evidence="9">
    <location>
        <begin position="1"/>
        <end position="15"/>
    </location>
</feature>
<dbReference type="AlphaFoldDB" id="A0A8H3I9M2"/>
<keyword evidence="4 9" id="KW-0732">Signal</keyword>
<name>A0A8H3I9M2_9LECA</name>
<dbReference type="GO" id="GO:0016787">
    <property type="term" value="F:hydrolase activity"/>
    <property type="evidence" value="ECO:0007669"/>
    <property type="project" value="UniProtKB-KW"/>
</dbReference>
<sequence length="560" mass="60088">MQSLTLALVLGLALAAPRPEVAPAVNLLGPSPSVTIAHPAATIVGSSSAGIDTFNAIPFAKPPVGQLRLKPPQSLVAPQGTVQATGVAASCPQMSVSAPSGVPASIASFLQASAGGQEDCLTLNINRPAGTTSSSKLPVLVWIYGGGFEFGSSNMYDGSGIVRDSVTYGESIIFVAMNYRLGGFGFLGGSEILKDGSSNLGLLDQRLALQWVADNIAAFGGDPRKVTIWGESAGAISVWDQMALYDGNNNYKGHPLFRGAIMDSGSVVPANPVDTSKAQTVFNTVVQTAGCSAASDKLSCLRSVPYEVFYNATNSVPGILSYNSVALSYLPRPDGKVLTKSPDILAQTGKYAKVPFILGDQEDEGTLFSLFQNNISTTDQLRQYLKTVFFPMASDEAINNILTAYPDDPAQGSPFGTGQANQLYPQFKRLAAILGDLTFILTRRGFLNTAAQVNPNVPFWSYLSSYLYGTPLLGTLHASDLIEVFYDAPPTYPGLAFRSYYFSFVNHLNPNARSIYPNWPQWKGNKQLVHMNSTFQSLITDDFRQNAYNLLIPNIKQYYI</sequence>
<dbReference type="InterPro" id="IPR002018">
    <property type="entry name" value="CarbesteraseB"/>
</dbReference>
<dbReference type="FunFam" id="3.40.50.1820:FF:000213">
    <property type="entry name" value="Carboxylic ester hydrolase"/>
    <property type="match status" value="1"/>
</dbReference>
<dbReference type="SUPFAM" id="SSF53474">
    <property type="entry name" value="alpha/beta-Hydrolases"/>
    <property type="match status" value="1"/>
</dbReference>
<comment type="similarity">
    <text evidence="2 8">Belongs to the type-B carboxylesterase/lipase family.</text>
</comment>
<evidence type="ECO:0000256" key="3">
    <source>
        <dbReference type="ARBA" id="ARBA00022525"/>
    </source>
</evidence>
<evidence type="ECO:0000256" key="6">
    <source>
        <dbReference type="ARBA" id="ARBA00023098"/>
    </source>
</evidence>
<dbReference type="InterPro" id="IPR050309">
    <property type="entry name" value="Type-B_Carboxylest/Lipase"/>
</dbReference>
<evidence type="ECO:0000259" key="10">
    <source>
        <dbReference type="Pfam" id="PF00135"/>
    </source>
</evidence>
<keyword evidence="6" id="KW-0443">Lipid metabolism</keyword>
<protein>
    <recommendedName>
        <fullName evidence="8">Carboxylic ester hydrolase</fullName>
        <ecNumber evidence="8">3.1.1.-</ecNumber>
    </recommendedName>
</protein>
<accession>A0A8H3I9M2</accession>
<dbReference type="InterPro" id="IPR019826">
    <property type="entry name" value="Carboxylesterase_B_AS"/>
</dbReference>
<dbReference type="Proteomes" id="UP000664169">
    <property type="component" value="Unassembled WGS sequence"/>
</dbReference>
<feature type="chain" id="PRO_5034223248" description="Carboxylic ester hydrolase" evidence="9">
    <location>
        <begin position="16"/>
        <end position="560"/>
    </location>
</feature>
<evidence type="ECO:0000256" key="5">
    <source>
        <dbReference type="ARBA" id="ARBA00022801"/>
    </source>
</evidence>
<evidence type="ECO:0000256" key="9">
    <source>
        <dbReference type="SAM" id="SignalP"/>
    </source>
</evidence>
<evidence type="ECO:0000256" key="8">
    <source>
        <dbReference type="RuleBase" id="RU361235"/>
    </source>
</evidence>
<evidence type="ECO:0000256" key="7">
    <source>
        <dbReference type="ARBA" id="ARBA00023180"/>
    </source>
</evidence>
<evidence type="ECO:0000256" key="1">
    <source>
        <dbReference type="ARBA" id="ARBA00004613"/>
    </source>
</evidence>
<evidence type="ECO:0000313" key="12">
    <source>
        <dbReference type="Proteomes" id="UP000664169"/>
    </source>
</evidence>
<keyword evidence="12" id="KW-1185">Reference proteome</keyword>
<dbReference type="GO" id="GO:0005576">
    <property type="term" value="C:extracellular region"/>
    <property type="evidence" value="ECO:0007669"/>
    <property type="project" value="UniProtKB-SubCell"/>
</dbReference>
<evidence type="ECO:0000256" key="4">
    <source>
        <dbReference type="ARBA" id="ARBA00022729"/>
    </source>
</evidence>
<dbReference type="EMBL" id="CAJPDQ010000015">
    <property type="protein sequence ID" value="CAF9920032.1"/>
    <property type="molecule type" value="Genomic_DNA"/>
</dbReference>
<comment type="subcellular location">
    <subcellularLocation>
        <location evidence="1">Secreted</location>
    </subcellularLocation>
</comment>
<gene>
    <name evidence="11" type="ORF">GOMPHAMPRED_001960</name>
</gene>
<keyword evidence="7" id="KW-0325">Glycoprotein</keyword>
<dbReference type="GO" id="GO:0006629">
    <property type="term" value="P:lipid metabolic process"/>
    <property type="evidence" value="ECO:0007669"/>
    <property type="project" value="UniProtKB-KW"/>
</dbReference>
<comment type="caution">
    <text evidence="11">The sequence shown here is derived from an EMBL/GenBank/DDBJ whole genome shotgun (WGS) entry which is preliminary data.</text>
</comment>
<keyword evidence="3" id="KW-0964">Secreted</keyword>